<evidence type="ECO:0000313" key="1">
    <source>
        <dbReference type="EMBL" id="PWB00199.1"/>
    </source>
</evidence>
<dbReference type="GeneID" id="82527348"/>
<evidence type="ECO:0000313" key="2">
    <source>
        <dbReference type="Proteomes" id="UP000244905"/>
    </source>
</evidence>
<dbReference type="Proteomes" id="UP000244905">
    <property type="component" value="Unassembled WGS sequence"/>
</dbReference>
<dbReference type="RefSeq" id="WP_107033455.1">
    <property type="nucleotide sequence ID" value="NZ_PUEC01000051.1"/>
</dbReference>
<gene>
    <name evidence="1" type="ORF">C5O23_13590</name>
</gene>
<reference evidence="2" key="1">
    <citation type="submission" date="2018-02" db="EMBL/GenBank/DDBJ databases">
        <authorList>
            <person name="Clavel T."/>
            <person name="Strowig T."/>
        </authorList>
    </citation>
    <scope>NUCLEOTIDE SEQUENCE [LARGE SCALE GENOMIC DNA]</scope>
    <source>
        <strain evidence="2">DSM 103720</strain>
    </source>
</reference>
<proteinExistence type="predicted"/>
<comment type="caution">
    <text evidence="1">The sequence shown here is derived from an EMBL/GenBank/DDBJ whole genome shotgun (WGS) entry which is preliminary data.</text>
</comment>
<dbReference type="AlphaFoldDB" id="A0A2V1IHT0"/>
<accession>A0A2V1IHT0</accession>
<dbReference type="EMBL" id="PUEC01000051">
    <property type="protein sequence ID" value="PWB00199.1"/>
    <property type="molecule type" value="Genomic_DNA"/>
</dbReference>
<name>A0A2V1IHT0_9BACT</name>
<sequence>MATCKYCGQSAGFFSRVHKECEEKHERGLKGMGDLMRRYFSGSVSADDLKSKLAKNKLPYFLSDDDIATVAITAIKAFGDSLKRPYPADTLSRIKAFLNAIAIPYTKLNEKGDMDALALKMFQGYVVDFFAKGVPLSQIKISTDSVTSVLPLSQQKKDEAYYSVLNKAADKFMADGWLADNEQQLIESYTSSLGIALNCLPMQYQSESLARIGQAIVLKDLQRGVLPQKPLTVPVMLGRGECALWVYDNVTMFQEKITREYVGGSRGMSYRICKGVTYRTGSFKGHPVERSHMDKVGVGSLVVTNKHFFFHCPTASVKIPYSKLVGVTPYSDGLEVHKEEAKPKRTVFQGFDAWFVMNVLNQVNNI</sequence>
<organism evidence="1 2">
    <name type="scientific">Duncaniella muris</name>
    <dbReference type="NCBI Taxonomy" id="2094150"/>
    <lineage>
        <taxon>Bacteria</taxon>
        <taxon>Pseudomonadati</taxon>
        <taxon>Bacteroidota</taxon>
        <taxon>Bacteroidia</taxon>
        <taxon>Bacteroidales</taxon>
        <taxon>Muribaculaceae</taxon>
        <taxon>Duncaniella</taxon>
    </lineage>
</organism>
<protein>
    <submittedName>
        <fullName evidence="1">Uncharacterized protein</fullName>
    </submittedName>
</protein>
<keyword evidence="2" id="KW-1185">Reference proteome</keyword>